<dbReference type="PRINTS" id="PR00380">
    <property type="entry name" value="KINESINHEAVY"/>
</dbReference>
<dbReference type="SMART" id="SM00129">
    <property type="entry name" value="KISc"/>
    <property type="match status" value="1"/>
</dbReference>
<feature type="coiled-coil region" evidence="11">
    <location>
        <begin position="463"/>
        <end position="628"/>
    </location>
</feature>
<dbReference type="FunFam" id="3.40.850.10:FF:000029">
    <property type="entry name" value="Kinesin-like protein KIF17"/>
    <property type="match status" value="1"/>
</dbReference>
<dbReference type="SUPFAM" id="SSF52540">
    <property type="entry name" value="P-loop containing nucleoside triphosphate hydrolases"/>
    <property type="match status" value="1"/>
</dbReference>
<dbReference type="InterPro" id="IPR027417">
    <property type="entry name" value="P-loop_NTPase"/>
</dbReference>
<evidence type="ECO:0000256" key="11">
    <source>
        <dbReference type="SAM" id="Coils"/>
    </source>
</evidence>
<dbReference type="InterPro" id="IPR001752">
    <property type="entry name" value="Kinesin_motor_dom"/>
</dbReference>
<dbReference type="GO" id="GO:0005874">
    <property type="term" value="C:microtubule"/>
    <property type="evidence" value="ECO:0007669"/>
    <property type="project" value="UniProtKB-KW"/>
</dbReference>
<feature type="region of interest" description="Disordered" evidence="12">
    <location>
        <begin position="706"/>
        <end position="732"/>
    </location>
</feature>
<comment type="caution">
    <text evidence="14">The sequence shown here is derived from an EMBL/GenBank/DDBJ whole genome shotgun (WGS) entry which is preliminary data.</text>
</comment>
<evidence type="ECO:0000256" key="12">
    <source>
        <dbReference type="SAM" id="MobiDB-lite"/>
    </source>
</evidence>
<feature type="region of interest" description="Disordered" evidence="12">
    <location>
        <begin position="1"/>
        <end position="34"/>
    </location>
</feature>
<name>A0A8T0J6W7_CERPU</name>
<evidence type="ECO:0000256" key="5">
    <source>
        <dbReference type="ARBA" id="ARBA00022840"/>
    </source>
</evidence>
<comment type="similarity">
    <text evidence="9 10">Belongs to the TRAFAC class myosin-kinesin ATPase superfamily. Kinesin family.</text>
</comment>
<gene>
    <name evidence="14" type="ORF">KC19_1G137200</name>
</gene>
<feature type="compositionally biased region" description="Basic residues" evidence="12">
    <location>
        <begin position="801"/>
        <end position="818"/>
    </location>
</feature>
<evidence type="ECO:0000313" key="14">
    <source>
        <dbReference type="EMBL" id="KAG0590936.1"/>
    </source>
</evidence>
<dbReference type="GO" id="GO:0005524">
    <property type="term" value="F:ATP binding"/>
    <property type="evidence" value="ECO:0007669"/>
    <property type="project" value="UniProtKB-UniRule"/>
</dbReference>
<keyword evidence="4 9" id="KW-0547">Nucleotide-binding</keyword>
<evidence type="ECO:0000256" key="1">
    <source>
        <dbReference type="ARBA" id="ARBA00004245"/>
    </source>
</evidence>
<evidence type="ECO:0000256" key="9">
    <source>
        <dbReference type="PROSITE-ProRule" id="PRU00283"/>
    </source>
</evidence>
<dbReference type="Gene3D" id="3.40.850.10">
    <property type="entry name" value="Kinesin motor domain"/>
    <property type="match status" value="1"/>
</dbReference>
<organism evidence="14 15">
    <name type="scientific">Ceratodon purpureus</name>
    <name type="common">Fire moss</name>
    <name type="synonym">Dicranum purpureum</name>
    <dbReference type="NCBI Taxonomy" id="3225"/>
    <lineage>
        <taxon>Eukaryota</taxon>
        <taxon>Viridiplantae</taxon>
        <taxon>Streptophyta</taxon>
        <taxon>Embryophyta</taxon>
        <taxon>Bryophyta</taxon>
        <taxon>Bryophytina</taxon>
        <taxon>Bryopsida</taxon>
        <taxon>Dicranidae</taxon>
        <taxon>Pseudoditrichales</taxon>
        <taxon>Ditrichaceae</taxon>
        <taxon>Ceratodon</taxon>
    </lineage>
</organism>
<dbReference type="Pfam" id="PF00225">
    <property type="entry name" value="Kinesin"/>
    <property type="match status" value="1"/>
</dbReference>
<dbReference type="GO" id="GO:0003777">
    <property type="term" value="F:microtubule motor activity"/>
    <property type="evidence" value="ECO:0007669"/>
    <property type="project" value="InterPro"/>
</dbReference>
<protein>
    <recommendedName>
        <fullName evidence="10">Kinesin-like protein</fullName>
    </recommendedName>
</protein>
<evidence type="ECO:0000256" key="3">
    <source>
        <dbReference type="ARBA" id="ARBA00022701"/>
    </source>
</evidence>
<keyword evidence="6 11" id="KW-0175">Coiled coil</keyword>
<dbReference type="EMBL" id="CM026421">
    <property type="protein sequence ID" value="KAG0590936.1"/>
    <property type="molecule type" value="Genomic_DNA"/>
</dbReference>
<keyword evidence="5 9" id="KW-0067">ATP-binding</keyword>
<dbReference type="GO" id="GO:0008017">
    <property type="term" value="F:microtubule binding"/>
    <property type="evidence" value="ECO:0007669"/>
    <property type="project" value="InterPro"/>
</dbReference>
<dbReference type="PROSITE" id="PS50067">
    <property type="entry name" value="KINESIN_MOTOR_2"/>
    <property type="match status" value="1"/>
</dbReference>
<reference evidence="14" key="1">
    <citation type="submission" date="2020-06" db="EMBL/GenBank/DDBJ databases">
        <title>WGS assembly of Ceratodon purpureus strain R40.</title>
        <authorList>
            <person name="Carey S.B."/>
            <person name="Jenkins J."/>
            <person name="Shu S."/>
            <person name="Lovell J.T."/>
            <person name="Sreedasyam A."/>
            <person name="Maumus F."/>
            <person name="Tiley G.P."/>
            <person name="Fernandez-Pozo N."/>
            <person name="Barry K."/>
            <person name="Chen C."/>
            <person name="Wang M."/>
            <person name="Lipzen A."/>
            <person name="Daum C."/>
            <person name="Saski C.A."/>
            <person name="Payton A.C."/>
            <person name="Mcbreen J.C."/>
            <person name="Conrad R.E."/>
            <person name="Kollar L.M."/>
            <person name="Olsson S."/>
            <person name="Huttunen S."/>
            <person name="Landis J.B."/>
            <person name="Wickett N.J."/>
            <person name="Johnson M.G."/>
            <person name="Rensing S.A."/>
            <person name="Grimwood J."/>
            <person name="Schmutz J."/>
            <person name="Mcdaniel S.F."/>
        </authorList>
    </citation>
    <scope>NUCLEOTIDE SEQUENCE</scope>
    <source>
        <strain evidence="14">R40</strain>
    </source>
</reference>
<dbReference type="AlphaFoldDB" id="A0A8T0J6W7"/>
<dbReference type="PANTHER" id="PTHR47969">
    <property type="entry name" value="CHROMOSOME-ASSOCIATED KINESIN KIF4A-RELATED"/>
    <property type="match status" value="1"/>
</dbReference>
<evidence type="ECO:0000256" key="10">
    <source>
        <dbReference type="RuleBase" id="RU000394"/>
    </source>
</evidence>
<proteinExistence type="inferred from homology"/>
<sequence length="818" mass="92703">MKENRGRGHGLGLMRSNSTGSSVSSSGGSARRAERVQVVVRCRPMLEKEITEGRSNCVVVDTAGSTIQVKNLKQPEQAPKLFTFDRTYDASSSQRQLYDDVAHPIVHSVMCGYNGTVLAYGQTASGKTFTMDGLDDPPELRGIIPQAFEDIFSHIQGSQSSDNFLVRASYLEIHNEEIRDLLAGPQPMTRLELKENVEGTVYVKNLTSITVQSVADISHLLTVGKKSRSVGATLMNQDSSRSHSIFTITVEASARSTSAGTDGSMHIRVGKLNLVDLAGSERLNKTGATGDRFRELTNINWSLSALGNVISALVDGKSSHVPYRDSKLTRLLQDSLGGNTRTVMIANIGPADYNYDESVSTLRYANRAKSIKNKPRINEDPKDAILREFQEEIARLRAQLQESGPGVDERIQNKVEPMTQNAADRELELQQLRAKMQEDMEHQVSLHKSMSEQAMACIKADFERKAQYDMEALKAEKERSDEEKQRIAKQLQQQLMELQTHYQALAREKEDRDVLASKLRALEEKLVHGTNNDNEKLLEKAKQKELELALREQQLQEKESMDEERERKIAELEEAQLMAEEKCNTMEEEVEMKTRKLRKLMARYQQSKNELSALRTELQDTIHEFQRERADMFLSLRSLDQQLQLKNFLIDKFIPADELNKVMRRVHWDEENESWNLVQNVVPLRSVPYGGPTRVSIDGFTKQPLLRPNSAIGRSRPPLRQPEQPLSQSERDRYLVDNILKMDLEMSEGRNPFEFDKTRSSSDADVEHALRELRADDDPYFSGYDSVQKQPAPALAGARPKSARTKHHRHPRPHTATR</sequence>
<dbReference type="PROSITE" id="PS00411">
    <property type="entry name" value="KINESIN_MOTOR_1"/>
    <property type="match status" value="1"/>
</dbReference>
<keyword evidence="8" id="KW-0206">Cytoskeleton</keyword>
<feature type="binding site" evidence="9">
    <location>
        <begin position="121"/>
        <end position="128"/>
    </location>
    <ligand>
        <name>ATP</name>
        <dbReference type="ChEBI" id="CHEBI:30616"/>
    </ligand>
</feature>
<keyword evidence="7 9" id="KW-0505">Motor protein</keyword>
<dbReference type="InterPro" id="IPR019821">
    <property type="entry name" value="Kinesin_motor_CS"/>
</dbReference>
<evidence type="ECO:0000259" key="13">
    <source>
        <dbReference type="PROSITE" id="PS50067"/>
    </source>
</evidence>
<dbReference type="GO" id="GO:0007018">
    <property type="term" value="P:microtubule-based movement"/>
    <property type="evidence" value="ECO:0007669"/>
    <property type="project" value="InterPro"/>
</dbReference>
<evidence type="ECO:0000256" key="4">
    <source>
        <dbReference type="ARBA" id="ARBA00022741"/>
    </source>
</evidence>
<dbReference type="InterPro" id="IPR027640">
    <property type="entry name" value="Kinesin-like_fam"/>
</dbReference>
<keyword evidence="15" id="KW-1185">Reference proteome</keyword>
<comment type="subcellular location">
    <subcellularLocation>
        <location evidence="1">Cytoplasm</location>
        <location evidence="1">Cytoskeleton</location>
    </subcellularLocation>
</comment>
<evidence type="ECO:0000313" key="15">
    <source>
        <dbReference type="Proteomes" id="UP000822688"/>
    </source>
</evidence>
<keyword evidence="2" id="KW-0963">Cytoplasm</keyword>
<feature type="region of interest" description="Disordered" evidence="12">
    <location>
        <begin position="771"/>
        <end position="818"/>
    </location>
</feature>
<feature type="compositionally biased region" description="Low complexity" evidence="12">
    <location>
        <begin position="16"/>
        <end position="29"/>
    </location>
</feature>
<evidence type="ECO:0000256" key="7">
    <source>
        <dbReference type="ARBA" id="ARBA00023175"/>
    </source>
</evidence>
<dbReference type="Proteomes" id="UP000822688">
    <property type="component" value="Chromosome 1"/>
</dbReference>
<dbReference type="InterPro" id="IPR036961">
    <property type="entry name" value="Kinesin_motor_dom_sf"/>
</dbReference>
<evidence type="ECO:0000256" key="8">
    <source>
        <dbReference type="ARBA" id="ARBA00023212"/>
    </source>
</evidence>
<dbReference type="PANTHER" id="PTHR47969:SF21">
    <property type="entry name" value="KINESIN-LIKE PROTEIN"/>
    <property type="match status" value="1"/>
</dbReference>
<keyword evidence="3 10" id="KW-0493">Microtubule</keyword>
<accession>A0A8T0J6W7</accession>
<evidence type="ECO:0000256" key="6">
    <source>
        <dbReference type="ARBA" id="ARBA00023054"/>
    </source>
</evidence>
<feature type="domain" description="Kinesin motor" evidence="13">
    <location>
        <begin position="35"/>
        <end position="371"/>
    </location>
</feature>
<dbReference type="OrthoDB" id="3176171at2759"/>
<evidence type="ECO:0000256" key="2">
    <source>
        <dbReference type="ARBA" id="ARBA00022490"/>
    </source>
</evidence>